<reference evidence="1 2" key="1">
    <citation type="submission" date="2019-04" db="EMBL/GenBank/DDBJ databases">
        <title>Pedobacter sp. AR-2-6 sp. nov., isolated from Arctic soil.</title>
        <authorList>
            <person name="Dahal R.H."/>
            <person name="Kim D.-U."/>
        </authorList>
    </citation>
    <scope>NUCLEOTIDE SEQUENCE [LARGE SCALE GENOMIC DNA]</scope>
    <source>
        <strain evidence="1 2">AR-2-6</strain>
    </source>
</reference>
<organism evidence="1 2">
    <name type="scientific">Pedobacter cryotolerans</name>
    <dbReference type="NCBI Taxonomy" id="2571270"/>
    <lineage>
        <taxon>Bacteria</taxon>
        <taxon>Pseudomonadati</taxon>
        <taxon>Bacteroidota</taxon>
        <taxon>Sphingobacteriia</taxon>
        <taxon>Sphingobacteriales</taxon>
        <taxon>Sphingobacteriaceae</taxon>
        <taxon>Pedobacter</taxon>
    </lineage>
</organism>
<evidence type="ECO:0000313" key="1">
    <source>
        <dbReference type="EMBL" id="TKC01236.1"/>
    </source>
</evidence>
<dbReference type="AlphaFoldDB" id="A0A4U1C921"/>
<accession>A0A4U1C921</accession>
<dbReference type="OrthoDB" id="771557at2"/>
<name>A0A4U1C921_9SPHI</name>
<protein>
    <submittedName>
        <fullName evidence="1">Uncharacterized protein</fullName>
    </submittedName>
</protein>
<evidence type="ECO:0000313" key="2">
    <source>
        <dbReference type="Proteomes" id="UP000310477"/>
    </source>
</evidence>
<dbReference type="Proteomes" id="UP000310477">
    <property type="component" value="Unassembled WGS sequence"/>
</dbReference>
<proteinExistence type="predicted"/>
<gene>
    <name evidence="1" type="ORF">FA045_08300</name>
</gene>
<keyword evidence="2" id="KW-1185">Reference proteome</keyword>
<comment type="caution">
    <text evidence="1">The sequence shown here is derived from an EMBL/GenBank/DDBJ whole genome shotgun (WGS) entry which is preliminary data.</text>
</comment>
<sequence length="70" mass="7953">MEPFEIELLQVLYTVHPQENGSFKIYQGANLLGEIEPVINDDLSIQWVTADLMASDFVNRLGGLIEEKEM</sequence>
<dbReference type="EMBL" id="SWBO01000004">
    <property type="protein sequence ID" value="TKC01236.1"/>
    <property type="molecule type" value="Genomic_DNA"/>
</dbReference>
<dbReference type="RefSeq" id="WP_136876428.1">
    <property type="nucleotide sequence ID" value="NZ_SWBO01000004.1"/>
</dbReference>